<sequence>MFTNYDLKKQAKRFVSGENFGTALKLSIILVLWQVISVIRDNVEPAANINIEDTQSTGELFSTLFSIGVETLTTSILTEVVVGIFTLGVTWGFVEWHRRKKAPEHPVKTGLQFINKKNIVDVVVLLGLRFIFTFLWTCLFIIPGIMKTYSYSQATLLYAEDVRAGREISSLTSYLKKSEKMMRGYRLQLFWLQISFILWWILVAITYGIAALYVVPYYQAAMSEFYVALRDHDEPTSRPKMRFDENDEL</sequence>
<evidence type="ECO:0000256" key="1">
    <source>
        <dbReference type="SAM" id="Phobius"/>
    </source>
</evidence>
<dbReference type="Pfam" id="PF06161">
    <property type="entry name" value="DUF975"/>
    <property type="match status" value="1"/>
</dbReference>
<keyword evidence="1" id="KW-0812">Transmembrane</keyword>
<evidence type="ECO:0000313" key="2">
    <source>
        <dbReference type="EMBL" id="SCC07508.1"/>
    </source>
</evidence>
<protein>
    <submittedName>
        <fullName evidence="2">Uncharacterized membrane protein</fullName>
    </submittedName>
</protein>
<dbReference type="Proteomes" id="UP000199268">
    <property type="component" value="Unassembled WGS sequence"/>
</dbReference>
<proteinExistence type="predicted"/>
<keyword evidence="1" id="KW-0472">Membrane</keyword>
<dbReference type="OrthoDB" id="9784844at2"/>
<feature type="transmembrane region" description="Helical" evidence="1">
    <location>
        <begin position="20"/>
        <end position="39"/>
    </location>
</feature>
<dbReference type="AlphaFoldDB" id="A0A1C4BL88"/>
<reference evidence="3" key="1">
    <citation type="submission" date="2016-08" db="EMBL/GenBank/DDBJ databases">
        <authorList>
            <person name="Varghese N."/>
            <person name="Submissions Spin"/>
        </authorList>
    </citation>
    <scope>NUCLEOTIDE SEQUENCE [LARGE SCALE GENOMIC DNA]</scope>
    <source>
        <strain evidence="3">R-53094</strain>
    </source>
</reference>
<keyword evidence="1" id="KW-1133">Transmembrane helix</keyword>
<gene>
    <name evidence="2" type="ORF">GA0061074_11249</name>
</gene>
<dbReference type="EMBL" id="FMAO01000012">
    <property type="protein sequence ID" value="SCC07508.1"/>
    <property type="molecule type" value="Genomic_DNA"/>
</dbReference>
<organism evidence="2 3">
    <name type="scientific">Weissella bombi</name>
    <dbReference type="NCBI Taxonomy" id="1505725"/>
    <lineage>
        <taxon>Bacteria</taxon>
        <taxon>Bacillati</taxon>
        <taxon>Bacillota</taxon>
        <taxon>Bacilli</taxon>
        <taxon>Lactobacillales</taxon>
        <taxon>Lactobacillaceae</taxon>
        <taxon>Weissella</taxon>
    </lineage>
</organism>
<evidence type="ECO:0000313" key="3">
    <source>
        <dbReference type="Proteomes" id="UP000199268"/>
    </source>
</evidence>
<name>A0A1C4BL88_9LACO</name>
<feature type="transmembrane region" description="Helical" evidence="1">
    <location>
        <begin position="72"/>
        <end position="94"/>
    </location>
</feature>
<dbReference type="PANTHER" id="PTHR40076:SF1">
    <property type="entry name" value="MEMBRANE PROTEIN"/>
    <property type="match status" value="1"/>
</dbReference>
<feature type="transmembrane region" description="Helical" evidence="1">
    <location>
        <begin position="190"/>
        <end position="215"/>
    </location>
</feature>
<dbReference type="PANTHER" id="PTHR40076">
    <property type="entry name" value="MEMBRANE PROTEIN-RELATED"/>
    <property type="match status" value="1"/>
</dbReference>
<keyword evidence="3" id="KW-1185">Reference proteome</keyword>
<dbReference type="STRING" id="1505725.GA0061074_11249"/>
<feature type="transmembrane region" description="Helical" evidence="1">
    <location>
        <begin position="122"/>
        <end position="146"/>
    </location>
</feature>
<dbReference type="InterPro" id="IPR010380">
    <property type="entry name" value="DUF975"/>
</dbReference>
<dbReference type="RefSeq" id="WP_092463435.1">
    <property type="nucleotide sequence ID" value="NZ_BJEE01000001.1"/>
</dbReference>
<accession>A0A1C4BL88</accession>